<keyword evidence="6" id="KW-0057">Aromatic amino acid biosynthesis</keyword>
<gene>
    <name evidence="10" type="ORF">GpartN1_g1774.t1</name>
</gene>
<evidence type="ECO:0000259" key="9">
    <source>
        <dbReference type="Pfam" id="PF04715"/>
    </source>
</evidence>
<dbReference type="InterPro" id="IPR015890">
    <property type="entry name" value="Chorismate_C"/>
</dbReference>
<evidence type="ECO:0000313" key="10">
    <source>
        <dbReference type="EMBL" id="GJQ09983.1"/>
    </source>
</evidence>
<dbReference type="EC" id="4.1.3.27" evidence="3"/>
<dbReference type="InterPro" id="IPR019999">
    <property type="entry name" value="Anth_synth_I-like"/>
</dbReference>
<dbReference type="OrthoDB" id="1865897at2759"/>
<evidence type="ECO:0000256" key="5">
    <source>
        <dbReference type="ARBA" id="ARBA00022822"/>
    </source>
</evidence>
<comment type="pathway">
    <text evidence="1">Amino-acid biosynthesis; L-tryptophan biosynthesis; L-tryptophan from chorismate: step 1/5.</text>
</comment>
<dbReference type="Pfam" id="PF00425">
    <property type="entry name" value="Chorismate_bind"/>
    <property type="match status" value="1"/>
</dbReference>
<dbReference type="PANTHER" id="PTHR11236:SF9">
    <property type="entry name" value="ANTHRANILATE SYNTHASE COMPONENT 1"/>
    <property type="match status" value="1"/>
</dbReference>
<keyword evidence="5" id="KW-0822">Tryptophan biosynthesis</keyword>
<name>A0A9C7UNM7_9RHOD</name>
<dbReference type="Gene3D" id="3.60.120.10">
    <property type="entry name" value="Anthranilate synthase"/>
    <property type="match status" value="1"/>
</dbReference>
<dbReference type="EMBL" id="BQMJ01000012">
    <property type="protein sequence ID" value="GJQ09983.1"/>
    <property type="molecule type" value="Genomic_DNA"/>
</dbReference>
<evidence type="ECO:0000256" key="7">
    <source>
        <dbReference type="ARBA" id="ARBA00023239"/>
    </source>
</evidence>
<keyword evidence="7" id="KW-0456">Lyase</keyword>
<evidence type="ECO:0000313" key="11">
    <source>
        <dbReference type="Proteomes" id="UP001061958"/>
    </source>
</evidence>
<evidence type="ECO:0000256" key="3">
    <source>
        <dbReference type="ARBA" id="ARBA00012266"/>
    </source>
</evidence>
<keyword evidence="4" id="KW-0028">Amino-acid biosynthesis</keyword>
<dbReference type="PANTHER" id="PTHR11236">
    <property type="entry name" value="AMINOBENZOATE/ANTHRANILATE SYNTHASE"/>
    <property type="match status" value="1"/>
</dbReference>
<dbReference type="GO" id="GO:0004049">
    <property type="term" value="F:anthranilate synthase activity"/>
    <property type="evidence" value="ECO:0007669"/>
    <property type="project" value="UniProtKB-EC"/>
</dbReference>
<protein>
    <recommendedName>
        <fullName evidence="3">anthranilate synthase</fullName>
        <ecNumber evidence="3">4.1.3.27</ecNumber>
    </recommendedName>
</protein>
<reference evidence="10" key="1">
    <citation type="journal article" date="2022" name="Proc. Natl. Acad. Sci. U.S.A.">
        <title>Life cycle and functional genomics of the unicellular red alga Galdieria for elucidating algal and plant evolution and industrial use.</title>
        <authorList>
            <person name="Hirooka S."/>
            <person name="Itabashi T."/>
            <person name="Ichinose T.M."/>
            <person name="Onuma R."/>
            <person name="Fujiwara T."/>
            <person name="Yamashita S."/>
            <person name="Jong L.W."/>
            <person name="Tomita R."/>
            <person name="Iwane A.H."/>
            <person name="Miyagishima S.Y."/>
        </authorList>
    </citation>
    <scope>NUCLEOTIDE SEQUENCE</scope>
    <source>
        <strain evidence="10">NBRC 102759</strain>
    </source>
</reference>
<evidence type="ECO:0000256" key="6">
    <source>
        <dbReference type="ARBA" id="ARBA00023141"/>
    </source>
</evidence>
<sequence length="632" mass="71704">MESQVISEMAFMSSLFHNKRTKRSSRFIFRKYGVIDNKFFEVLRFPKKTRHSQGNIPPPTFRTCFKGLLNETLKCQKTEKTCRPILVETTFEEFSSLAKEANLVPVFTRLFSDHLTPVSAFRCFVSEEETQIPCFLLESVTGGENVGRFSFLGLQPRFLFLAKQHEIQYIEYSSSGTLERTVAHERRYSAADPTLELRKIAQEISAASDERLPLEYALTGGWVGYFSYDTMRYTSPKKLAFSTAPKDDRNLPDICMGQYREVIAFDNVNKLVYVVVWEDWKEHKSLKDAYENAVSSLQRLSETISKGILRTPLSSAVMDIDTRKRGPKNSVSNMSKEYFLESINRIHQHILDGNSFQTVFSQRFRRRTEAHPFSIYRALRVVNPSPYMIYMQCPSCILVASSPEILCKVTNRMMINRPLAGTRQRGVSDEEDAELERELLADEKDRAEHVMLVDLGRNDVGKVCKYGTVKVPKLMEIERYSHVMHISSTVTGILCDEYASWDALQSALPAGTVSGAPKVRSMQIIDSLEPTMRGPYGGGIGYITFQDNMNMALALRTIVIPFQSPRGPDEEGLWTVDIQAGAGIVADSVPELEYQETENKAAALEIAVDVAERLFLSHFKPTFSSNKVAFHT</sequence>
<dbReference type="InterPro" id="IPR006805">
    <property type="entry name" value="Anth_synth_I_N"/>
</dbReference>
<comment type="similarity">
    <text evidence="2">Belongs to the anthranilate synthase component I family.</text>
</comment>
<dbReference type="AlphaFoldDB" id="A0A9C7UNM7"/>
<evidence type="ECO:0000259" key="8">
    <source>
        <dbReference type="Pfam" id="PF00425"/>
    </source>
</evidence>
<organism evidence="10 11">
    <name type="scientific">Galdieria partita</name>
    <dbReference type="NCBI Taxonomy" id="83374"/>
    <lineage>
        <taxon>Eukaryota</taxon>
        <taxon>Rhodophyta</taxon>
        <taxon>Bangiophyceae</taxon>
        <taxon>Galdieriales</taxon>
        <taxon>Galdieriaceae</taxon>
        <taxon>Galdieria</taxon>
    </lineage>
</organism>
<dbReference type="SUPFAM" id="SSF56322">
    <property type="entry name" value="ADC synthase"/>
    <property type="match status" value="1"/>
</dbReference>
<dbReference type="InterPro" id="IPR005256">
    <property type="entry name" value="Anth_synth_I_PabB"/>
</dbReference>
<proteinExistence type="inferred from homology"/>
<evidence type="ECO:0000256" key="1">
    <source>
        <dbReference type="ARBA" id="ARBA00004873"/>
    </source>
</evidence>
<dbReference type="GO" id="GO:0000162">
    <property type="term" value="P:L-tryptophan biosynthetic process"/>
    <property type="evidence" value="ECO:0007669"/>
    <property type="project" value="UniProtKB-KW"/>
</dbReference>
<feature type="domain" description="Anthranilate synthase component I N-terminal" evidence="9">
    <location>
        <begin position="113"/>
        <end position="274"/>
    </location>
</feature>
<evidence type="ECO:0000256" key="2">
    <source>
        <dbReference type="ARBA" id="ARBA00009562"/>
    </source>
</evidence>
<dbReference type="NCBIfam" id="TIGR00564">
    <property type="entry name" value="trpE_most"/>
    <property type="match status" value="1"/>
</dbReference>
<accession>A0A9C7UNM7</accession>
<dbReference type="PRINTS" id="PR00095">
    <property type="entry name" value="ANTSNTHASEI"/>
</dbReference>
<dbReference type="InterPro" id="IPR005801">
    <property type="entry name" value="ADC_synthase"/>
</dbReference>
<evidence type="ECO:0000256" key="4">
    <source>
        <dbReference type="ARBA" id="ARBA00022605"/>
    </source>
</evidence>
<comment type="caution">
    <text evidence="10">The sequence shown here is derived from an EMBL/GenBank/DDBJ whole genome shotgun (WGS) entry which is preliminary data.</text>
</comment>
<keyword evidence="11" id="KW-1185">Reference proteome</keyword>
<feature type="domain" description="Chorismate-utilising enzyme C-terminal" evidence="8">
    <location>
        <begin position="336"/>
        <end position="600"/>
    </location>
</feature>
<dbReference type="Pfam" id="PF04715">
    <property type="entry name" value="Anth_synt_I_N"/>
    <property type="match status" value="1"/>
</dbReference>
<dbReference type="Proteomes" id="UP001061958">
    <property type="component" value="Unassembled WGS sequence"/>
</dbReference>
<reference evidence="10" key="2">
    <citation type="submission" date="2022-01" db="EMBL/GenBank/DDBJ databases">
        <authorList>
            <person name="Hirooka S."/>
            <person name="Miyagishima S.Y."/>
        </authorList>
    </citation>
    <scope>NUCLEOTIDE SEQUENCE</scope>
    <source>
        <strain evidence="10">NBRC 102759</strain>
    </source>
</reference>